<dbReference type="Gene3D" id="1.10.760.10">
    <property type="entry name" value="Cytochrome c-like domain"/>
    <property type="match status" value="1"/>
</dbReference>
<feature type="signal peptide" evidence="5">
    <location>
        <begin position="1"/>
        <end position="24"/>
    </location>
</feature>
<evidence type="ECO:0000256" key="4">
    <source>
        <dbReference type="PROSITE-ProRule" id="PRU00433"/>
    </source>
</evidence>
<dbReference type="PROSITE" id="PS51007">
    <property type="entry name" value="CYTC"/>
    <property type="match status" value="1"/>
</dbReference>
<sequence precursor="true">MYLLHPARLLVATLLCLSLAPLVAQEVTDATRAKDSRRVKALLRLENVDLETLPEAKASLMRHLETIHGTDEFLELVRRFKLKAANPELIRLAIEKGDETIGVEAVKTLFDFGANDAIEKELNGKDDARAVKLAAAMGLAGDPRGNELLLSVIGNSERSVPVRSAAVTAIGRNKAGQEQLLKLVEAGTLAKELNFAAANVLLSSTDAAIKTAAGKHLTLPATADSKPLPTVAELVKRTGDVAAGKQVFGTIGTCIKCHKVRGEGKDVGPDLSEIGSKLSKEAFYVSILDPSAGISHNFETYTLLLADGTVQNGILVSQTDADIQIKTADAIVKQFPRDEVEDFKKSTVSLMPADLQKALTAQNLVDVVEYLTTLKKQN</sequence>
<reference evidence="7 8" key="1">
    <citation type="submission" date="2019-02" db="EMBL/GenBank/DDBJ databases">
        <title>Deep-cultivation of Planctomycetes and their phenomic and genomic characterization uncovers novel biology.</title>
        <authorList>
            <person name="Wiegand S."/>
            <person name="Jogler M."/>
            <person name="Boedeker C."/>
            <person name="Pinto D."/>
            <person name="Vollmers J."/>
            <person name="Rivas-Marin E."/>
            <person name="Kohn T."/>
            <person name="Peeters S.H."/>
            <person name="Heuer A."/>
            <person name="Rast P."/>
            <person name="Oberbeckmann S."/>
            <person name="Bunk B."/>
            <person name="Jeske O."/>
            <person name="Meyerdierks A."/>
            <person name="Storesund J.E."/>
            <person name="Kallscheuer N."/>
            <person name="Luecker S."/>
            <person name="Lage O.M."/>
            <person name="Pohl T."/>
            <person name="Merkel B.J."/>
            <person name="Hornburger P."/>
            <person name="Mueller R.-W."/>
            <person name="Bruemmer F."/>
            <person name="Labrenz M."/>
            <person name="Spormann A.M."/>
            <person name="Op den Camp H."/>
            <person name="Overmann J."/>
            <person name="Amann R."/>
            <person name="Jetten M.S.M."/>
            <person name="Mascher T."/>
            <person name="Medema M.H."/>
            <person name="Devos D.P."/>
            <person name="Kaster A.-K."/>
            <person name="Ovreas L."/>
            <person name="Rohde M."/>
            <person name="Galperin M.Y."/>
            <person name="Jogler C."/>
        </authorList>
    </citation>
    <scope>NUCLEOTIDE SEQUENCE [LARGE SCALE GENOMIC DNA]</scope>
    <source>
        <strain evidence="7 8">ETA_A8</strain>
    </source>
</reference>
<dbReference type="SUPFAM" id="SSF46626">
    <property type="entry name" value="Cytochrome c"/>
    <property type="match status" value="1"/>
</dbReference>
<evidence type="ECO:0000313" key="8">
    <source>
        <dbReference type="Proteomes" id="UP000315017"/>
    </source>
</evidence>
<dbReference type="KEGG" id="aagg:ETAA8_44510"/>
<dbReference type="AlphaFoldDB" id="A0A517YGL4"/>
<dbReference type="EMBL" id="CP036274">
    <property type="protein sequence ID" value="QDU29342.1"/>
    <property type="molecule type" value="Genomic_DNA"/>
</dbReference>
<accession>A0A517YGL4</accession>
<gene>
    <name evidence="7" type="ORF">ETAA8_44510</name>
</gene>
<dbReference type="Pfam" id="PF00034">
    <property type="entry name" value="Cytochrom_C"/>
    <property type="match status" value="1"/>
</dbReference>
<keyword evidence="2 4" id="KW-0479">Metal-binding</keyword>
<dbReference type="InterPro" id="IPR009056">
    <property type="entry name" value="Cyt_c-like_dom"/>
</dbReference>
<dbReference type="OrthoDB" id="247847at2"/>
<organism evidence="7 8">
    <name type="scientific">Anatilimnocola aggregata</name>
    <dbReference type="NCBI Taxonomy" id="2528021"/>
    <lineage>
        <taxon>Bacteria</taxon>
        <taxon>Pseudomonadati</taxon>
        <taxon>Planctomycetota</taxon>
        <taxon>Planctomycetia</taxon>
        <taxon>Pirellulales</taxon>
        <taxon>Pirellulaceae</taxon>
        <taxon>Anatilimnocola</taxon>
    </lineage>
</organism>
<keyword evidence="5" id="KW-0732">Signal</keyword>
<dbReference type="InterPro" id="IPR013427">
    <property type="entry name" value="Haem-bd_dom_put"/>
</dbReference>
<evidence type="ECO:0000259" key="6">
    <source>
        <dbReference type="PROSITE" id="PS51007"/>
    </source>
</evidence>
<protein>
    <submittedName>
        <fullName evidence="7">Cytochrome c</fullName>
    </submittedName>
</protein>
<feature type="chain" id="PRO_5021872382" evidence="5">
    <location>
        <begin position="25"/>
        <end position="378"/>
    </location>
</feature>
<feature type="domain" description="Cytochrome c" evidence="6">
    <location>
        <begin position="239"/>
        <end position="375"/>
    </location>
</feature>
<dbReference type="PANTHER" id="PTHR33546">
    <property type="entry name" value="LARGE, MULTIFUNCTIONAL SECRETED PROTEIN-RELATED"/>
    <property type="match status" value="1"/>
</dbReference>
<proteinExistence type="predicted"/>
<dbReference type="InterPro" id="IPR036909">
    <property type="entry name" value="Cyt_c-like_dom_sf"/>
</dbReference>
<evidence type="ECO:0000256" key="2">
    <source>
        <dbReference type="ARBA" id="ARBA00022723"/>
    </source>
</evidence>
<keyword evidence="1 4" id="KW-0349">Heme</keyword>
<evidence type="ECO:0000256" key="1">
    <source>
        <dbReference type="ARBA" id="ARBA00022617"/>
    </source>
</evidence>
<dbReference type="RefSeq" id="WP_145093013.1">
    <property type="nucleotide sequence ID" value="NZ_CP036274.1"/>
</dbReference>
<evidence type="ECO:0000256" key="3">
    <source>
        <dbReference type="ARBA" id="ARBA00023004"/>
    </source>
</evidence>
<dbReference type="GO" id="GO:0046872">
    <property type="term" value="F:metal ion binding"/>
    <property type="evidence" value="ECO:0007669"/>
    <property type="project" value="UniProtKB-KW"/>
</dbReference>
<evidence type="ECO:0000256" key="5">
    <source>
        <dbReference type="SAM" id="SignalP"/>
    </source>
</evidence>
<evidence type="ECO:0000313" key="7">
    <source>
        <dbReference type="EMBL" id="QDU29342.1"/>
    </source>
</evidence>
<dbReference type="GO" id="GO:0020037">
    <property type="term" value="F:heme binding"/>
    <property type="evidence" value="ECO:0007669"/>
    <property type="project" value="InterPro"/>
</dbReference>
<dbReference type="GO" id="GO:0009055">
    <property type="term" value="F:electron transfer activity"/>
    <property type="evidence" value="ECO:0007669"/>
    <property type="project" value="InterPro"/>
</dbReference>
<keyword evidence="8" id="KW-1185">Reference proteome</keyword>
<name>A0A517YGL4_9BACT</name>
<keyword evidence="3 4" id="KW-0408">Iron</keyword>
<dbReference type="Proteomes" id="UP000315017">
    <property type="component" value="Chromosome"/>
</dbReference>
<dbReference type="NCBIfam" id="TIGR02603">
    <property type="entry name" value="CxxCH_TIGR02603"/>
    <property type="match status" value="1"/>
</dbReference>
<dbReference type="PANTHER" id="PTHR33546:SF1">
    <property type="entry name" value="LARGE, MULTIFUNCTIONAL SECRETED PROTEIN"/>
    <property type="match status" value="1"/>
</dbReference>